<evidence type="ECO:0000313" key="3">
    <source>
        <dbReference type="Proteomes" id="UP001140949"/>
    </source>
</evidence>
<gene>
    <name evidence="2" type="ORF">M6B38_219635</name>
</gene>
<evidence type="ECO:0000313" key="2">
    <source>
        <dbReference type="EMBL" id="KAJ6796662.1"/>
    </source>
</evidence>
<proteinExistence type="predicted"/>
<dbReference type="PANTHER" id="PTHR31343">
    <property type="entry name" value="T15D22.8"/>
    <property type="match status" value="1"/>
</dbReference>
<name>A0AAX6DY01_IRIPA</name>
<dbReference type="EMBL" id="JANAVB010041219">
    <property type="protein sequence ID" value="KAJ6796662.1"/>
    <property type="molecule type" value="Genomic_DNA"/>
</dbReference>
<reference evidence="2" key="1">
    <citation type="journal article" date="2023" name="GigaByte">
        <title>Genome assembly of the bearded iris, Iris pallida Lam.</title>
        <authorList>
            <person name="Bruccoleri R.E."/>
            <person name="Oakeley E.J."/>
            <person name="Faust A.M.E."/>
            <person name="Altorfer M."/>
            <person name="Dessus-Babus S."/>
            <person name="Burckhardt D."/>
            <person name="Oertli M."/>
            <person name="Naumann U."/>
            <person name="Petersen F."/>
            <person name="Wong J."/>
        </authorList>
    </citation>
    <scope>NUCLEOTIDE SEQUENCE</scope>
    <source>
        <strain evidence="2">GSM-AAB239-AS_SAM_17_03QT</strain>
    </source>
</reference>
<dbReference type="InterPro" id="IPR008507">
    <property type="entry name" value="DUF789"/>
</dbReference>
<feature type="compositionally biased region" description="Basic and acidic residues" evidence="1">
    <location>
        <begin position="227"/>
        <end position="244"/>
    </location>
</feature>
<feature type="region of interest" description="Disordered" evidence="1">
    <location>
        <begin position="24"/>
        <end position="43"/>
    </location>
</feature>
<comment type="caution">
    <text evidence="2">The sequence shown here is derived from an EMBL/GenBank/DDBJ whole genome shotgun (WGS) entry which is preliminary data.</text>
</comment>
<dbReference type="Proteomes" id="UP001140949">
    <property type="component" value="Unassembled WGS sequence"/>
</dbReference>
<accession>A0AAX6DY01</accession>
<evidence type="ECO:0000256" key="1">
    <source>
        <dbReference type="SAM" id="MobiDB-lite"/>
    </source>
</evidence>
<feature type="region of interest" description="Disordered" evidence="1">
    <location>
        <begin position="207"/>
        <end position="244"/>
    </location>
</feature>
<sequence>MLETSLQFSKSNGDDRFYDATKARRQNSAAALPEKTAGSDEPAKADVATAYSSCNLGRFLDSTTPWVPAQYFSKMMTRGWRSCDEEHRPYFLLADLWESFKEWSAYGAGVPLVLGGRDCFVQYYVPYLSGIQLYGHSSSRPDSSRPLGEDSDGDCYRDSSSDGSSYSELDMGLKYARDWDLNHLANTSTLGMDRLSLRENHVAFQEGFSSDDSDSGSSQSRLLFQYLERDPPYSREPLADKANL</sequence>
<reference evidence="2" key="2">
    <citation type="submission" date="2023-04" db="EMBL/GenBank/DDBJ databases">
        <authorList>
            <person name="Bruccoleri R.E."/>
            <person name="Oakeley E.J."/>
            <person name="Faust A.-M."/>
            <person name="Dessus-Babus S."/>
            <person name="Altorfer M."/>
            <person name="Burckhardt D."/>
            <person name="Oertli M."/>
            <person name="Naumann U."/>
            <person name="Petersen F."/>
            <person name="Wong J."/>
        </authorList>
    </citation>
    <scope>NUCLEOTIDE SEQUENCE</scope>
    <source>
        <strain evidence="2">GSM-AAB239-AS_SAM_17_03QT</strain>
        <tissue evidence="2">Leaf</tissue>
    </source>
</reference>
<organism evidence="2 3">
    <name type="scientific">Iris pallida</name>
    <name type="common">Sweet iris</name>
    <dbReference type="NCBI Taxonomy" id="29817"/>
    <lineage>
        <taxon>Eukaryota</taxon>
        <taxon>Viridiplantae</taxon>
        <taxon>Streptophyta</taxon>
        <taxon>Embryophyta</taxon>
        <taxon>Tracheophyta</taxon>
        <taxon>Spermatophyta</taxon>
        <taxon>Magnoliopsida</taxon>
        <taxon>Liliopsida</taxon>
        <taxon>Asparagales</taxon>
        <taxon>Iridaceae</taxon>
        <taxon>Iridoideae</taxon>
        <taxon>Irideae</taxon>
        <taxon>Iris</taxon>
    </lineage>
</organism>
<dbReference type="PANTHER" id="PTHR31343:SF42">
    <property type="entry name" value="T15D22.8"/>
    <property type="match status" value="1"/>
</dbReference>
<keyword evidence="3" id="KW-1185">Reference proteome</keyword>
<protein>
    <submittedName>
        <fullName evidence="2">Uncharacterized protein</fullName>
    </submittedName>
</protein>
<dbReference type="Pfam" id="PF05623">
    <property type="entry name" value="DUF789"/>
    <property type="match status" value="1"/>
</dbReference>
<dbReference type="AlphaFoldDB" id="A0AAX6DY01"/>
<feature type="region of interest" description="Disordered" evidence="1">
    <location>
        <begin position="135"/>
        <end position="167"/>
    </location>
</feature>